<dbReference type="eggNOG" id="COG1721">
    <property type="taxonomic scope" value="Bacteria"/>
</dbReference>
<organism evidence="2 3">
    <name type="scientific">Eubacterium cellulosolvens (strain ATCC 43171 / JCM 9499 / 6)</name>
    <name type="common">Cillobacterium cellulosolvens</name>
    <dbReference type="NCBI Taxonomy" id="633697"/>
    <lineage>
        <taxon>Bacteria</taxon>
        <taxon>Bacillati</taxon>
        <taxon>Bacillota</taxon>
        <taxon>Clostridia</taxon>
        <taxon>Eubacteriales</taxon>
        <taxon>Eubacteriaceae</taxon>
        <taxon>Eubacterium</taxon>
    </lineage>
</organism>
<sequence>MDFEYLSKIKGLVSLYTNKKSTNFLEGEFRSIFRGRSLDFDELREYTYGDNIKDIDWKSSSRTGKILTRQYVAEKKHNILMICDTGTKMQGDTSTGEAKAAVALSALGTIAFFTDRHGDDFAMLQSTERGYDFSMFRGGTVHFETIMNNYRINAEKEGMHTLDQIMDYVSDRIHRKMVVFIITDIDGISRIDDRLLRKITVDNDLLVVNVEDAFLTGSTVFDLDAGSYEDDFVLGSSVLYEAERAKRKEIMDTAETLFKQYHVAVVNVSSESEIVEKTIELIERHNHENFG</sequence>
<dbReference type="HOGENOM" id="CLU_054927_0_0_9"/>
<evidence type="ECO:0000259" key="1">
    <source>
        <dbReference type="Pfam" id="PF01882"/>
    </source>
</evidence>
<dbReference type="AlphaFoldDB" id="I5ARN9"/>
<dbReference type="OrthoDB" id="9776116at2"/>
<name>I5ARN9_EUBC6</name>
<evidence type="ECO:0000313" key="3">
    <source>
        <dbReference type="Proteomes" id="UP000005753"/>
    </source>
</evidence>
<evidence type="ECO:0000313" key="2">
    <source>
        <dbReference type="EMBL" id="EIM56462.1"/>
    </source>
</evidence>
<feature type="domain" description="DUF58" evidence="1">
    <location>
        <begin position="42"/>
        <end position="212"/>
    </location>
</feature>
<dbReference type="PANTHER" id="PTHR33608:SF6">
    <property type="entry name" value="BLL2464 PROTEIN"/>
    <property type="match status" value="1"/>
</dbReference>
<accession>I5ARN9</accession>
<dbReference type="InterPro" id="IPR002881">
    <property type="entry name" value="DUF58"/>
</dbReference>
<reference evidence="2 3" key="2">
    <citation type="submission" date="2012-02" db="EMBL/GenBank/DDBJ databases">
        <title>Improved High-Quality Draft sequence of Eubacterium cellulosolvens 6.</title>
        <authorList>
            <consortium name="US DOE Joint Genome Institute"/>
            <person name="Lucas S."/>
            <person name="Han J."/>
            <person name="Lapidus A."/>
            <person name="Cheng J.-F."/>
            <person name="Goodwin L."/>
            <person name="Pitluck S."/>
            <person name="Peters L."/>
            <person name="Mikhailova N."/>
            <person name="Gu W."/>
            <person name="Detter J.C."/>
            <person name="Han C."/>
            <person name="Tapia R."/>
            <person name="Land M."/>
            <person name="Hauser L."/>
            <person name="Kyrpides N."/>
            <person name="Ivanova N."/>
            <person name="Pagani I."/>
            <person name="Johnson E."/>
            <person name="Mukhopadhyay B."/>
            <person name="Anderson I."/>
            <person name="Woyke T."/>
        </authorList>
    </citation>
    <scope>NUCLEOTIDE SEQUENCE [LARGE SCALE GENOMIC DNA]</scope>
    <source>
        <strain evidence="2 3">6</strain>
    </source>
</reference>
<reference evidence="2 3" key="1">
    <citation type="submission" date="2010-08" db="EMBL/GenBank/DDBJ databases">
        <authorList>
            <consortium name="US DOE Joint Genome Institute (JGI-PGF)"/>
            <person name="Lucas S."/>
            <person name="Copeland A."/>
            <person name="Lapidus A."/>
            <person name="Cheng J.-F."/>
            <person name="Bruce D."/>
            <person name="Goodwin L."/>
            <person name="Pitluck S."/>
            <person name="Land M.L."/>
            <person name="Hauser L."/>
            <person name="Chang Y.-J."/>
            <person name="Anderson I.J."/>
            <person name="Johnson E."/>
            <person name="Mulhopadhyay B."/>
            <person name="Kyrpides N."/>
            <person name="Woyke T.J."/>
        </authorList>
    </citation>
    <scope>NUCLEOTIDE SEQUENCE [LARGE SCALE GENOMIC DNA]</scope>
    <source>
        <strain evidence="2 3">6</strain>
    </source>
</reference>
<protein>
    <recommendedName>
        <fullName evidence="1">DUF58 domain-containing protein</fullName>
    </recommendedName>
</protein>
<dbReference type="STRING" id="633697.EubceDRAFT1_0623"/>
<proteinExistence type="predicted"/>
<dbReference type="Proteomes" id="UP000005753">
    <property type="component" value="Chromosome"/>
</dbReference>
<gene>
    <name evidence="2" type="ORF">EubceDRAFT1_0623</name>
</gene>
<keyword evidence="3" id="KW-1185">Reference proteome</keyword>
<dbReference type="Pfam" id="PF01882">
    <property type="entry name" value="DUF58"/>
    <property type="match status" value="1"/>
</dbReference>
<dbReference type="PANTHER" id="PTHR33608">
    <property type="entry name" value="BLL2464 PROTEIN"/>
    <property type="match status" value="1"/>
</dbReference>
<dbReference type="EMBL" id="CM001487">
    <property type="protein sequence ID" value="EIM56462.1"/>
    <property type="molecule type" value="Genomic_DNA"/>
</dbReference>